<dbReference type="Pfam" id="PF02798">
    <property type="entry name" value="GST_N"/>
    <property type="match status" value="2"/>
</dbReference>
<sequence length="705" mass="75893">MSEDDDGSAEAEHRSFVVDGQARDKIRVRRSSYPPWSRKTFLPHPSSALQAGGDESTTTRTTSGLRQKRASIPASLTPSLPSSSLDCRGRVTYGAAAMAQPKPKVYGWAMSPFVSRALLCLEEAGVEYELVPMSQAAGDHRTPDYLARNPFGQVPVLEDGGITVFGSLERSAMVDVWLEVEAHQLHPVMAAIAMECLFTASLGRARDQAVVDENVEKLKKVLEVYEARLAGNRYLAGDFVSLADLSHFTLIHYFMATEYAALVEAQPHVRAWWEELAARPAARKVAAFMPLDFAAAKKDESLGLQLEAIMARGVVKVYGPAVSPYVATVLVCLEEAGAAHEVLPLDMAAREQKAPHHLARNLAALPPSCQQPFGTTPALEDGDLTLFESRAISRYVLRKYGSNAGAADLLREGNLKEASMVDTWLEVEAHQYHPACVILPMIGGARVVDEHAGRLGEVLRVYDAVLGERDYLAGDFVSLADVAHFGFTHYLMGTEYAALVEERPNVRAWWERLSARPAVRKVAALMSTVAVAVLAVVSATASRAAEATIESTCSAAATQDRRVDIAFCSRQFAAYHGAAEEAGPWGLARTAALVGVNLADDAEYDIGEGTIRAPPASGARGKAAMDECARAYDAVGMAFAEAADELGARRYSAAEERFARVAALARRCDGELAVAGVGTLPELARYSAECLQMAVIGIAITNLIN</sequence>
<feature type="region of interest" description="Disordered" evidence="5">
    <location>
        <begin position="37"/>
        <end position="83"/>
    </location>
</feature>
<dbReference type="InterPro" id="IPR034347">
    <property type="entry name" value="GST_Phi_C"/>
</dbReference>
<dbReference type="PROSITE" id="PS50405">
    <property type="entry name" value="GST_CTER"/>
    <property type="match status" value="2"/>
</dbReference>
<dbReference type="SUPFAM" id="SSF47616">
    <property type="entry name" value="GST C-terminal domain-like"/>
    <property type="match status" value="2"/>
</dbReference>
<feature type="compositionally biased region" description="Basic and acidic residues" evidence="5">
    <location>
        <begin position="10"/>
        <end position="21"/>
    </location>
</feature>
<dbReference type="Gene3D" id="1.20.1050.10">
    <property type="match status" value="2"/>
</dbReference>
<evidence type="ECO:0000256" key="3">
    <source>
        <dbReference type="ARBA" id="ARBA00022679"/>
    </source>
</evidence>
<dbReference type="Proteomes" id="UP000636709">
    <property type="component" value="Unassembled WGS sequence"/>
</dbReference>
<protein>
    <recommendedName>
        <fullName evidence="2">glutathione transferase</fullName>
        <ecNumber evidence="2">2.5.1.18</ecNumber>
    </recommendedName>
</protein>
<evidence type="ECO:0000313" key="8">
    <source>
        <dbReference type="EMBL" id="KAF8725876.1"/>
    </source>
</evidence>
<reference evidence="8" key="1">
    <citation type="submission" date="2020-07" db="EMBL/GenBank/DDBJ databases">
        <title>Genome sequence and genetic diversity analysis of an under-domesticated orphan crop, white fonio (Digitaria exilis).</title>
        <authorList>
            <person name="Bennetzen J.L."/>
            <person name="Chen S."/>
            <person name="Ma X."/>
            <person name="Wang X."/>
            <person name="Yssel A.E.J."/>
            <person name="Chaluvadi S.R."/>
            <person name="Johnson M."/>
            <person name="Gangashetty P."/>
            <person name="Hamidou F."/>
            <person name="Sanogo M.D."/>
            <person name="Zwaenepoel A."/>
            <person name="Wallace J."/>
            <person name="Van De Peer Y."/>
            <person name="Van Deynze A."/>
        </authorList>
    </citation>
    <scope>NUCLEOTIDE SEQUENCE</scope>
    <source>
        <tissue evidence="8">Leaves</tissue>
    </source>
</reference>
<dbReference type="PANTHER" id="PTHR43900:SF59">
    <property type="entry name" value="GLUTATHIONE TRANSFERASE"/>
    <property type="match status" value="1"/>
</dbReference>
<dbReference type="GO" id="GO:0006749">
    <property type="term" value="P:glutathione metabolic process"/>
    <property type="evidence" value="ECO:0007669"/>
    <property type="project" value="TreeGrafter"/>
</dbReference>
<feature type="domain" description="GST C-terminal" evidence="7">
    <location>
        <begin position="414"/>
        <end position="533"/>
    </location>
</feature>
<evidence type="ECO:0000256" key="1">
    <source>
        <dbReference type="ARBA" id="ARBA00010128"/>
    </source>
</evidence>
<keyword evidence="9" id="KW-1185">Reference proteome</keyword>
<dbReference type="Pfam" id="PF00043">
    <property type="entry name" value="GST_C"/>
    <property type="match status" value="2"/>
</dbReference>
<comment type="catalytic activity">
    <reaction evidence="4">
        <text>RX + glutathione = an S-substituted glutathione + a halide anion + H(+)</text>
        <dbReference type="Rhea" id="RHEA:16437"/>
        <dbReference type="ChEBI" id="CHEBI:15378"/>
        <dbReference type="ChEBI" id="CHEBI:16042"/>
        <dbReference type="ChEBI" id="CHEBI:17792"/>
        <dbReference type="ChEBI" id="CHEBI:57925"/>
        <dbReference type="ChEBI" id="CHEBI:90779"/>
        <dbReference type="EC" id="2.5.1.18"/>
    </reaction>
</comment>
<feature type="region of interest" description="Disordered" evidence="5">
    <location>
        <begin position="1"/>
        <end position="21"/>
    </location>
</feature>
<dbReference type="GO" id="GO:0043295">
    <property type="term" value="F:glutathione binding"/>
    <property type="evidence" value="ECO:0007669"/>
    <property type="project" value="TreeGrafter"/>
</dbReference>
<dbReference type="EC" id="2.5.1.18" evidence="2"/>
<feature type="compositionally biased region" description="Polar residues" evidence="5">
    <location>
        <begin position="55"/>
        <end position="65"/>
    </location>
</feature>
<dbReference type="PROSITE" id="PS50404">
    <property type="entry name" value="GST_NTER"/>
    <property type="match status" value="2"/>
</dbReference>
<dbReference type="OrthoDB" id="584361at2759"/>
<evidence type="ECO:0000313" key="9">
    <source>
        <dbReference type="Proteomes" id="UP000636709"/>
    </source>
</evidence>
<dbReference type="FunFam" id="1.20.1050.10:FF:000004">
    <property type="entry name" value="Glutathione S-transferase F2"/>
    <property type="match status" value="2"/>
</dbReference>
<evidence type="ECO:0000256" key="4">
    <source>
        <dbReference type="ARBA" id="ARBA00047960"/>
    </source>
</evidence>
<dbReference type="SUPFAM" id="SSF101148">
    <property type="entry name" value="Plant invertase/pectin methylesterase inhibitor"/>
    <property type="match status" value="1"/>
</dbReference>
<organism evidence="8 9">
    <name type="scientific">Digitaria exilis</name>
    <dbReference type="NCBI Taxonomy" id="1010633"/>
    <lineage>
        <taxon>Eukaryota</taxon>
        <taxon>Viridiplantae</taxon>
        <taxon>Streptophyta</taxon>
        <taxon>Embryophyta</taxon>
        <taxon>Tracheophyta</taxon>
        <taxon>Spermatophyta</taxon>
        <taxon>Magnoliopsida</taxon>
        <taxon>Liliopsida</taxon>
        <taxon>Poales</taxon>
        <taxon>Poaceae</taxon>
        <taxon>PACMAD clade</taxon>
        <taxon>Panicoideae</taxon>
        <taxon>Panicodae</taxon>
        <taxon>Paniceae</taxon>
        <taxon>Anthephorinae</taxon>
        <taxon>Digitaria</taxon>
    </lineage>
</organism>
<dbReference type="GO" id="GO:0005737">
    <property type="term" value="C:cytoplasm"/>
    <property type="evidence" value="ECO:0007669"/>
    <property type="project" value="TreeGrafter"/>
</dbReference>
<feature type="compositionally biased region" description="Low complexity" evidence="5">
    <location>
        <begin position="71"/>
        <end position="83"/>
    </location>
</feature>
<dbReference type="Gene3D" id="3.40.30.10">
    <property type="entry name" value="Glutaredoxin"/>
    <property type="match status" value="2"/>
</dbReference>
<evidence type="ECO:0000256" key="2">
    <source>
        <dbReference type="ARBA" id="ARBA00012452"/>
    </source>
</evidence>
<evidence type="ECO:0000259" key="7">
    <source>
        <dbReference type="PROSITE" id="PS50405"/>
    </source>
</evidence>
<accession>A0A835F272</accession>
<dbReference type="PANTHER" id="PTHR43900">
    <property type="entry name" value="GLUTATHIONE S-TRANSFERASE RHO"/>
    <property type="match status" value="1"/>
</dbReference>
<dbReference type="InterPro" id="IPR004046">
    <property type="entry name" value="GST_C"/>
</dbReference>
<dbReference type="GO" id="GO:0009635">
    <property type="term" value="P:response to herbicide"/>
    <property type="evidence" value="ECO:0007669"/>
    <property type="project" value="UniProtKB-ARBA"/>
</dbReference>
<dbReference type="InterPro" id="IPR036282">
    <property type="entry name" value="Glutathione-S-Trfase_C_sf"/>
</dbReference>
<dbReference type="SFLD" id="SFLDS00019">
    <property type="entry name" value="Glutathione_Transferase_(cytos"/>
    <property type="match status" value="1"/>
</dbReference>
<dbReference type="InterPro" id="IPR004045">
    <property type="entry name" value="Glutathione_S-Trfase_N"/>
</dbReference>
<dbReference type="CDD" id="cd03187">
    <property type="entry name" value="GST_C_Phi"/>
    <property type="match status" value="1"/>
</dbReference>
<dbReference type="GO" id="GO:0004364">
    <property type="term" value="F:glutathione transferase activity"/>
    <property type="evidence" value="ECO:0007669"/>
    <property type="project" value="UniProtKB-EC"/>
</dbReference>
<dbReference type="InterPro" id="IPR035513">
    <property type="entry name" value="Invertase/methylesterase_inhib"/>
</dbReference>
<evidence type="ECO:0000256" key="5">
    <source>
        <dbReference type="SAM" id="MobiDB-lite"/>
    </source>
</evidence>
<dbReference type="FunFam" id="3.40.30.10:FF:000016">
    <property type="entry name" value="Glutathione S-transferase F2"/>
    <property type="match status" value="2"/>
</dbReference>
<dbReference type="SUPFAM" id="SSF52833">
    <property type="entry name" value="Thioredoxin-like"/>
    <property type="match status" value="2"/>
</dbReference>
<dbReference type="InterPro" id="IPR036249">
    <property type="entry name" value="Thioredoxin-like_sf"/>
</dbReference>
<gene>
    <name evidence="8" type="ORF">HU200_020442</name>
</gene>
<feature type="domain" description="GST N-terminal" evidence="6">
    <location>
        <begin position="313"/>
        <end position="404"/>
    </location>
</feature>
<keyword evidence="3" id="KW-0808">Transferase</keyword>
<name>A0A835F272_9POAL</name>
<proteinExistence type="inferred from homology"/>
<comment type="similarity">
    <text evidence="1">Belongs to the GST superfamily. Phi family.</text>
</comment>
<dbReference type="AlphaFoldDB" id="A0A835F272"/>
<feature type="domain" description="GST N-terminal" evidence="6">
    <location>
        <begin position="101"/>
        <end position="182"/>
    </location>
</feature>
<evidence type="ECO:0000259" key="6">
    <source>
        <dbReference type="PROSITE" id="PS50404"/>
    </source>
</evidence>
<feature type="domain" description="GST C-terminal" evidence="7">
    <location>
        <begin position="167"/>
        <end position="293"/>
    </location>
</feature>
<dbReference type="Gene3D" id="1.20.140.40">
    <property type="entry name" value="Invertase/pectin methylesterase inhibitor family protein"/>
    <property type="match status" value="1"/>
</dbReference>
<dbReference type="SFLD" id="SFLDG00358">
    <property type="entry name" value="Main_(cytGST)"/>
    <property type="match status" value="1"/>
</dbReference>
<dbReference type="CDD" id="cd03053">
    <property type="entry name" value="GST_N_Phi"/>
    <property type="match status" value="1"/>
</dbReference>
<dbReference type="InterPro" id="IPR040079">
    <property type="entry name" value="Glutathione_S-Trfase"/>
</dbReference>
<dbReference type="InterPro" id="IPR010987">
    <property type="entry name" value="Glutathione-S-Trfase_C-like"/>
</dbReference>
<dbReference type="EMBL" id="JACEFO010001653">
    <property type="protein sequence ID" value="KAF8725876.1"/>
    <property type="molecule type" value="Genomic_DNA"/>
</dbReference>
<comment type="caution">
    <text evidence="8">The sequence shown here is derived from an EMBL/GenBank/DDBJ whole genome shotgun (WGS) entry which is preliminary data.</text>
</comment>